<organism evidence="2 3">
    <name type="scientific">Halopiger xanaduensis (strain DSM 18323 / JCM 14033 / SH-6)</name>
    <dbReference type="NCBI Taxonomy" id="797210"/>
    <lineage>
        <taxon>Archaea</taxon>
        <taxon>Methanobacteriati</taxon>
        <taxon>Methanobacteriota</taxon>
        <taxon>Stenosarchaea group</taxon>
        <taxon>Halobacteria</taxon>
        <taxon>Halobacteriales</taxon>
        <taxon>Natrialbaceae</taxon>
        <taxon>Halopiger</taxon>
    </lineage>
</organism>
<dbReference type="EMBL" id="CP002839">
    <property type="protein sequence ID" value="AEH37876.1"/>
    <property type="molecule type" value="Genomic_DNA"/>
</dbReference>
<dbReference type="Proteomes" id="UP000006794">
    <property type="component" value="Chromosome"/>
</dbReference>
<dbReference type="GeneID" id="10798213"/>
<gene>
    <name evidence="2" type="ordered locus">Halxa_3264</name>
</gene>
<evidence type="ECO:0000313" key="2">
    <source>
        <dbReference type="EMBL" id="AEH37876.1"/>
    </source>
</evidence>
<evidence type="ECO:0000313" key="3">
    <source>
        <dbReference type="Proteomes" id="UP000006794"/>
    </source>
</evidence>
<feature type="transmembrane region" description="Helical" evidence="1">
    <location>
        <begin position="61"/>
        <end position="81"/>
    </location>
</feature>
<dbReference type="OrthoDB" id="205581at2157"/>
<feature type="transmembrane region" description="Helical" evidence="1">
    <location>
        <begin position="93"/>
        <end position="114"/>
    </location>
</feature>
<proteinExistence type="predicted"/>
<sequence length="126" mass="13281">MGSSRTTSVLERPLAFDPPGSRRLRLAFAALWVVDLIAAASFFVVSYASELNPVTVFFYDLFGLAGVALAAVCYAAVVVVVGNVLSAPIDGRFVAGAVVLYAAFALNNVVLLLFRQAPLEMAVVAL</sequence>
<feature type="transmembrane region" description="Helical" evidence="1">
    <location>
        <begin position="26"/>
        <end position="49"/>
    </location>
</feature>
<keyword evidence="3" id="KW-1185">Reference proteome</keyword>
<dbReference type="HOGENOM" id="CLU_161785_0_0_2"/>
<dbReference type="eggNOG" id="arCOG10789">
    <property type="taxonomic scope" value="Archaea"/>
</dbReference>
<reference evidence="2 3" key="1">
    <citation type="journal article" date="2012" name="Stand. Genomic Sci.">
        <title>Complete genome sequence of Halopiger xanaduensis type strain (SH-6(T)).</title>
        <authorList>
            <person name="Anderson I."/>
            <person name="Tindall B.J."/>
            <person name="Rohde M."/>
            <person name="Lucas S."/>
            <person name="Han J."/>
            <person name="Lapidus A."/>
            <person name="Cheng J.F."/>
            <person name="Goodwin L."/>
            <person name="Pitluck S."/>
            <person name="Peters L."/>
            <person name="Pati A."/>
            <person name="Mikhailova N."/>
            <person name="Pagani I."/>
            <person name="Teshima H."/>
            <person name="Han C."/>
            <person name="Tapia R."/>
            <person name="Land M."/>
            <person name="Woyke T."/>
            <person name="Klenk H.P."/>
            <person name="Kyrpides N."/>
            <person name="Ivanova N."/>
        </authorList>
    </citation>
    <scope>NUCLEOTIDE SEQUENCE [LARGE SCALE GENOMIC DNA]</scope>
    <source>
        <strain evidence="3">DSM 18323 / JCM 14033 / SH-6</strain>
    </source>
</reference>
<name>F8D7F6_HALXS</name>
<keyword evidence="1" id="KW-0472">Membrane</keyword>
<dbReference type="KEGG" id="hxa:Halxa_3264"/>
<evidence type="ECO:0000256" key="1">
    <source>
        <dbReference type="SAM" id="Phobius"/>
    </source>
</evidence>
<dbReference type="AlphaFoldDB" id="F8D7F6"/>
<protein>
    <submittedName>
        <fullName evidence="2">Uncharacterized protein</fullName>
    </submittedName>
</protein>
<accession>F8D7F6</accession>
<keyword evidence="1" id="KW-1133">Transmembrane helix</keyword>
<keyword evidence="1" id="KW-0812">Transmembrane</keyword>
<dbReference type="RefSeq" id="WP_013880766.1">
    <property type="nucleotide sequence ID" value="NC_015666.1"/>
</dbReference>